<protein>
    <submittedName>
        <fullName evidence="1">Uncharacterized protein</fullName>
    </submittedName>
</protein>
<organism evidence="1">
    <name type="scientific">Arundo donax</name>
    <name type="common">Giant reed</name>
    <name type="synonym">Donax arundinaceus</name>
    <dbReference type="NCBI Taxonomy" id="35708"/>
    <lineage>
        <taxon>Eukaryota</taxon>
        <taxon>Viridiplantae</taxon>
        <taxon>Streptophyta</taxon>
        <taxon>Embryophyta</taxon>
        <taxon>Tracheophyta</taxon>
        <taxon>Spermatophyta</taxon>
        <taxon>Magnoliopsida</taxon>
        <taxon>Liliopsida</taxon>
        <taxon>Poales</taxon>
        <taxon>Poaceae</taxon>
        <taxon>PACMAD clade</taxon>
        <taxon>Arundinoideae</taxon>
        <taxon>Arundineae</taxon>
        <taxon>Arundo</taxon>
    </lineage>
</organism>
<sequence length="46" mass="5600">MILVHLRRLRRHQNKINLQPLHPAQQLQFTLNGLAFRLFPPKMCFY</sequence>
<evidence type="ECO:0000313" key="1">
    <source>
        <dbReference type="EMBL" id="JAD66091.1"/>
    </source>
</evidence>
<name>A0A0A9BRR5_ARUDO</name>
<dbReference type="EMBL" id="GBRH01231804">
    <property type="protein sequence ID" value="JAD66091.1"/>
    <property type="molecule type" value="Transcribed_RNA"/>
</dbReference>
<dbReference type="AlphaFoldDB" id="A0A0A9BRR5"/>
<accession>A0A0A9BRR5</accession>
<reference evidence="1" key="1">
    <citation type="submission" date="2014-09" db="EMBL/GenBank/DDBJ databases">
        <authorList>
            <person name="Magalhaes I.L.F."/>
            <person name="Oliveira U."/>
            <person name="Santos F.R."/>
            <person name="Vidigal T.H.D.A."/>
            <person name="Brescovit A.D."/>
            <person name="Santos A.J."/>
        </authorList>
    </citation>
    <scope>NUCLEOTIDE SEQUENCE</scope>
    <source>
        <tissue evidence="1">Shoot tissue taken approximately 20 cm above the soil surface</tissue>
    </source>
</reference>
<proteinExistence type="predicted"/>
<reference evidence="1" key="2">
    <citation type="journal article" date="2015" name="Data Brief">
        <title>Shoot transcriptome of the giant reed, Arundo donax.</title>
        <authorList>
            <person name="Barrero R.A."/>
            <person name="Guerrero F.D."/>
            <person name="Moolhuijzen P."/>
            <person name="Goolsby J.A."/>
            <person name="Tidwell J."/>
            <person name="Bellgard S.E."/>
            <person name="Bellgard M.I."/>
        </authorList>
    </citation>
    <scope>NUCLEOTIDE SEQUENCE</scope>
    <source>
        <tissue evidence="1">Shoot tissue taken approximately 20 cm above the soil surface</tissue>
    </source>
</reference>